<evidence type="ECO:0000313" key="2">
    <source>
        <dbReference type="EMBL" id="VFQ74373.1"/>
    </source>
</evidence>
<feature type="region of interest" description="Disordered" evidence="1">
    <location>
        <begin position="90"/>
        <end position="131"/>
    </location>
</feature>
<accession>A0A484LDB7</accession>
<keyword evidence="3" id="KW-1185">Reference proteome</keyword>
<evidence type="ECO:0000256" key="1">
    <source>
        <dbReference type="SAM" id="MobiDB-lite"/>
    </source>
</evidence>
<sequence>MAGGMGAENTQLKENRRLLDDVSELKRAMAKKDEDFLGLPAAWVEKSKADAARVMTATPEATIESFRLLYRKPEAKKMITAIGSYGFKSGQKKDRIASHQILKKRDPEFSETSYGLAPIPEEGQAPPCFLT</sequence>
<name>A0A484LDB7_9ASTE</name>
<dbReference type="EMBL" id="OOIL02001339">
    <property type="protein sequence ID" value="VFQ74373.1"/>
    <property type="molecule type" value="Genomic_DNA"/>
</dbReference>
<proteinExistence type="predicted"/>
<evidence type="ECO:0000313" key="3">
    <source>
        <dbReference type="Proteomes" id="UP000595140"/>
    </source>
</evidence>
<gene>
    <name evidence="2" type="ORF">CCAM_LOCUS16149</name>
</gene>
<feature type="compositionally biased region" description="Basic and acidic residues" evidence="1">
    <location>
        <begin position="91"/>
        <end position="108"/>
    </location>
</feature>
<organism evidence="2 3">
    <name type="scientific">Cuscuta campestris</name>
    <dbReference type="NCBI Taxonomy" id="132261"/>
    <lineage>
        <taxon>Eukaryota</taxon>
        <taxon>Viridiplantae</taxon>
        <taxon>Streptophyta</taxon>
        <taxon>Embryophyta</taxon>
        <taxon>Tracheophyta</taxon>
        <taxon>Spermatophyta</taxon>
        <taxon>Magnoliopsida</taxon>
        <taxon>eudicotyledons</taxon>
        <taxon>Gunneridae</taxon>
        <taxon>Pentapetalae</taxon>
        <taxon>asterids</taxon>
        <taxon>lamiids</taxon>
        <taxon>Solanales</taxon>
        <taxon>Convolvulaceae</taxon>
        <taxon>Cuscuteae</taxon>
        <taxon>Cuscuta</taxon>
        <taxon>Cuscuta subgen. Grammica</taxon>
        <taxon>Cuscuta sect. Cleistogrammica</taxon>
    </lineage>
</organism>
<dbReference type="Proteomes" id="UP000595140">
    <property type="component" value="Unassembled WGS sequence"/>
</dbReference>
<reference evidence="2 3" key="1">
    <citation type="submission" date="2018-04" db="EMBL/GenBank/DDBJ databases">
        <authorList>
            <person name="Vogel A."/>
        </authorList>
    </citation>
    <scope>NUCLEOTIDE SEQUENCE [LARGE SCALE GENOMIC DNA]</scope>
</reference>
<protein>
    <submittedName>
        <fullName evidence="2">Uncharacterized protein</fullName>
    </submittedName>
</protein>
<dbReference type="AlphaFoldDB" id="A0A484LDB7"/>